<name>A0A9K3D6E2_9EUKA</name>
<evidence type="ECO:0000313" key="3">
    <source>
        <dbReference type="Proteomes" id="UP000265618"/>
    </source>
</evidence>
<sequence length="135" mass="16127">MAKKSKKPDMTEIVSGLDSRADEMYKKVERQRAEVARYKKLMHDSRTSMERDRYKQMAVQSLRQLKQLESQYQMINGQSFQLQNAQMMTQQIETTAQTVQAMAQFNKDMKKQMKKTLKKFDIGRIERMRDQMEDM</sequence>
<proteinExistence type="predicted"/>
<comment type="caution">
    <text evidence="2">The sequence shown here is derived from an EMBL/GenBank/DDBJ whole genome shotgun (WGS) entry which is preliminary data.</text>
</comment>
<keyword evidence="3" id="KW-1185">Reference proteome</keyword>
<accession>A0A9K3D6E2</accession>
<dbReference type="Pfam" id="PF03357">
    <property type="entry name" value="Snf7"/>
    <property type="match status" value="1"/>
</dbReference>
<evidence type="ECO:0000313" key="2">
    <source>
        <dbReference type="EMBL" id="GIQ88144.1"/>
    </source>
</evidence>
<feature type="non-terminal residue" evidence="2">
    <location>
        <position position="1"/>
    </location>
</feature>
<feature type="coiled-coil region" evidence="1">
    <location>
        <begin position="21"/>
        <end position="71"/>
    </location>
</feature>
<feature type="non-terminal residue" evidence="2">
    <location>
        <position position="135"/>
    </location>
</feature>
<dbReference type="EMBL" id="BDIP01003807">
    <property type="protein sequence ID" value="GIQ88144.1"/>
    <property type="molecule type" value="Genomic_DNA"/>
</dbReference>
<dbReference type="AlphaFoldDB" id="A0A9K3D6E2"/>
<dbReference type="OrthoDB" id="3973241at2759"/>
<dbReference type="Gene3D" id="6.10.140.1230">
    <property type="match status" value="1"/>
</dbReference>
<dbReference type="InterPro" id="IPR005024">
    <property type="entry name" value="Snf7_fam"/>
</dbReference>
<dbReference type="GO" id="GO:0007034">
    <property type="term" value="P:vacuolar transport"/>
    <property type="evidence" value="ECO:0007669"/>
    <property type="project" value="InterPro"/>
</dbReference>
<protein>
    <submittedName>
        <fullName evidence="2">Snf7 family protein</fullName>
    </submittedName>
</protein>
<evidence type="ECO:0000256" key="1">
    <source>
        <dbReference type="SAM" id="Coils"/>
    </source>
</evidence>
<dbReference type="Proteomes" id="UP000265618">
    <property type="component" value="Unassembled WGS sequence"/>
</dbReference>
<gene>
    <name evidence="2" type="ORF">KIPB_010326</name>
</gene>
<reference evidence="2 3" key="1">
    <citation type="journal article" date="2018" name="PLoS ONE">
        <title>The draft genome of Kipferlia bialata reveals reductive genome evolution in fornicate parasites.</title>
        <authorList>
            <person name="Tanifuji G."/>
            <person name="Takabayashi S."/>
            <person name="Kume K."/>
            <person name="Takagi M."/>
            <person name="Nakayama T."/>
            <person name="Kamikawa R."/>
            <person name="Inagaki Y."/>
            <person name="Hashimoto T."/>
        </authorList>
    </citation>
    <scope>NUCLEOTIDE SEQUENCE [LARGE SCALE GENOMIC DNA]</scope>
    <source>
        <strain evidence="2">NY0173</strain>
    </source>
</reference>
<keyword evidence="1" id="KW-0175">Coiled coil</keyword>
<organism evidence="2 3">
    <name type="scientific">Kipferlia bialata</name>
    <dbReference type="NCBI Taxonomy" id="797122"/>
    <lineage>
        <taxon>Eukaryota</taxon>
        <taxon>Metamonada</taxon>
        <taxon>Carpediemonas-like organisms</taxon>
        <taxon>Kipferlia</taxon>
    </lineage>
</organism>